<dbReference type="PANTHER" id="PTHR30033">
    <property type="entry name" value="FLAGELLAR HOOK-ASSOCIATED PROTEIN 1"/>
    <property type="match status" value="1"/>
</dbReference>
<keyword evidence="2" id="KW-0282">Flagellum</keyword>
<organism evidence="2 3">
    <name type="scientific">Alicycliphilus denitrificans</name>
    <dbReference type="NCBI Taxonomy" id="179636"/>
    <lineage>
        <taxon>Bacteria</taxon>
        <taxon>Pseudomonadati</taxon>
        <taxon>Pseudomonadota</taxon>
        <taxon>Betaproteobacteria</taxon>
        <taxon>Burkholderiales</taxon>
        <taxon>Comamonadaceae</taxon>
        <taxon>Alicycliphilus</taxon>
    </lineage>
</organism>
<evidence type="ECO:0000313" key="2">
    <source>
        <dbReference type="EMBL" id="RKJ95590.1"/>
    </source>
</evidence>
<gene>
    <name evidence="2" type="ORF">CE154_016805</name>
</gene>
<dbReference type="Proteomes" id="UP000216225">
    <property type="component" value="Unassembled WGS sequence"/>
</dbReference>
<dbReference type="EMBL" id="NKDB02000003">
    <property type="protein sequence ID" value="RKJ95590.1"/>
    <property type="molecule type" value="Genomic_DNA"/>
</dbReference>
<feature type="domain" description="Flagellar basal body rod protein N-terminal" evidence="1">
    <location>
        <begin position="14"/>
        <end position="41"/>
    </location>
</feature>
<dbReference type="InterPro" id="IPR001444">
    <property type="entry name" value="Flag_bb_rod_N"/>
</dbReference>
<proteinExistence type="predicted"/>
<dbReference type="PANTHER" id="PTHR30033:SF1">
    <property type="entry name" value="FLAGELLAR HOOK-ASSOCIATED PROTEIN 1"/>
    <property type="match status" value="1"/>
</dbReference>
<accession>A0A3R7H0B6</accession>
<dbReference type="Pfam" id="PF00460">
    <property type="entry name" value="Flg_bb_rod"/>
    <property type="match status" value="1"/>
</dbReference>
<dbReference type="GO" id="GO:0009424">
    <property type="term" value="C:bacterial-type flagellum hook"/>
    <property type="evidence" value="ECO:0007669"/>
    <property type="project" value="InterPro"/>
</dbReference>
<evidence type="ECO:0000259" key="1">
    <source>
        <dbReference type="Pfam" id="PF00460"/>
    </source>
</evidence>
<dbReference type="InterPro" id="IPR002371">
    <property type="entry name" value="FlgK"/>
</dbReference>
<dbReference type="GO" id="GO:0005198">
    <property type="term" value="F:structural molecule activity"/>
    <property type="evidence" value="ECO:0007669"/>
    <property type="project" value="InterPro"/>
</dbReference>
<protein>
    <submittedName>
        <fullName evidence="2">Flagellar basal body rod protein</fullName>
    </submittedName>
</protein>
<name>A0A3R7H0B6_9BURK</name>
<reference evidence="2 3" key="1">
    <citation type="submission" date="2018-09" db="EMBL/GenBank/DDBJ databases">
        <title>Genome comparison of Alicycliphilus sp. BQ1, a polyurethanolytic bacterium, with its closest phylogenetic relatives Alicycliphilus denitrificans BC and K601, unable to attack polyurethane.</title>
        <authorList>
            <person name="Loza-Tavera H."/>
            <person name="Lozano L."/>
            <person name="Cevallos M."/>
            <person name="Maya-Lucas O."/>
            <person name="Garcia-Mena J."/>
            <person name="Hernandez J."/>
        </authorList>
    </citation>
    <scope>NUCLEOTIDE SEQUENCE [LARGE SCALE GENOMIC DNA]</scope>
    <source>
        <strain evidence="2 3">BQ1</strain>
    </source>
</reference>
<sequence>MADTIGIMTALASIARSGLDAAQLRLGTSAHNVANLTTPGFARQAVGQQAAPAQGGVQARAGRSGQPGVALEAEAVEQMAATYAFKASLLVLRTAGEMAGALLDVRA</sequence>
<evidence type="ECO:0000313" key="3">
    <source>
        <dbReference type="Proteomes" id="UP000216225"/>
    </source>
</evidence>
<comment type="caution">
    <text evidence="2">The sequence shown here is derived from an EMBL/GenBank/DDBJ whole genome shotgun (WGS) entry which is preliminary data.</text>
</comment>
<keyword evidence="2" id="KW-0966">Cell projection</keyword>
<dbReference type="GO" id="GO:0044780">
    <property type="term" value="P:bacterial-type flagellum assembly"/>
    <property type="evidence" value="ECO:0007669"/>
    <property type="project" value="InterPro"/>
</dbReference>
<keyword evidence="2" id="KW-0969">Cilium</keyword>
<dbReference type="AlphaFoldDB" id="A0A3R7H0B6"/>